<evidence type="ECO:0000259" key="7">
    <source>
        <dbReference type="Pfam" id="PF02770"/>
    </source>
</evidence>
<dbReference type="Pfam" id="PF02770">
    <property type="entry name" value="Acyl-CoA_dh_M"/>
    <property type="match status" value="1"/>
</dbReference>
<evidence type="ECO:0000256" key="1">
    <source>
        <dbReference type="ARBA" id="ARBA00001974"/>
    </source>
</evidence>
<evidence type="ECO:0000256" key="5">
    <source>
        <dbReference type="RuleBase" id="RU362125"/>
    </source>
</evidence>
<feature type="domain" description="Acyl-CoA dehydrogenase/oxidase C-terminal" evidence="6">
    <location>
        <begin position="239"/>
        <end position="373"/>
    </location>
</feature>
<dbReference type="InterPro" id="IPR009075">
    <property type="entry name" value="AcylCo_DH/oxidase_C"/>
</dbReference>
<dbReference type="GO" id="GO:0050660">
    <property type="term" value="F:flavin adenine dinucleotide binding"/>
    <property type="evidence" value="ECO:0007669"/>
    <property type="project" value="InterPro"/>
</dbReference>
<dbReference type="STRING" id="58343.AQJ46_32540"/>
<dbReference type="PANTHER" id="PTHR43884:SF12">
    <property type="entry name" value="ISOVALERYL-COA DEHYDROGENASE, MITOCHONDRIAL-RELATED"/>
    <property type="match status" value="1"/>
</dbReference>
<dbReference type="Pfam" id="PF00441">
    <property type="entry name" value="Acyl-CoA_dh_1"/>
    <property type="match status" value="1"/>
</dbReference>
<gene>
    <name evidence="8" type="ORF">AQJ46_32540</name>
</gene>
<evidence type="ECO:0000256" key="2">
    <source>
        <dbReference type="ARBA" id="ARBA00009347"/>
    </source>
</evidence>
<comment type="caution">
    <text evidence="8">The sequence shown here is derived from an EMBL/GenBank/DDBJ whole genome shotgun (WGS) entry which is preliminary data.</text>
</comment>
<dbReference type="RefSeq" id="WP_059208979.1">
    <property type="nucleotide sequence ID" value="NZ_KQ948667.1"/>
</dbReference>
<comment type="cofactor">
    <cofactor evidence="1 5">
        <name>FAD</name>
        <dbReference type="ChEBI" id="CHEBI:57692"/>
    </cofactor>
</comment>
<evidence type="ECO:0000256" key="3">
    <source>
        <dbReference type="ARBA" id="ARBA00022630"/>
    </source>
</evidence>
<comment type="similarity">
    <text evidence="2 5">Belongs to the acyl-CoA dehydrogenase family.</text>
</comment>
<dbReference type="GO" id="GO:0003995">
    <property type="term" value="F:acyl-CoA dehydrogenase activity"/>
    <property type="evidence" value="ECO:0007669"/>
    <property type="project" value="TreeGrafter"/>
</dbReference>
<dbReference type="Proteomes" id="UP000053669">
    <property type="component" value="Unassembled WGS sequence"/>
</dbReference>
<reference evidence="8 9" key="1">
    <citation type="submission" date="2015-10" db="EMBL/GenBank/DDBJ databases">
        <title>Draft genome sequence of Streptomyces canus DSM 40017, type strain for the species Streptomyces canus.</title>
        <authorList>
            <person name="Ruckert C."/>
            <person name="Winkler A."/>
            <person name="Kalinowski J."/>
            <person name="Kampfer P."/>
            <person name="Glaeser S."/>
        </authorList>
    </citation>
    <scope>NUCLEOTIDE SEQUENCE [LARGE SCALE GENOMIC DNA]</scope>
    <source>
        <strain evidence="8 9">DSM 40017</strain>
    </source>
</reference>
<dbReference type="SUPFAM" id="SSF56645">
    <property type="entry name" value="Acyl-CoA dehydrogenase NM domain-like"/>
    <property type="match status" value="1"/>
</dbReference>
<evidence type="ECO:0000313" key="8">
    <source>
        <dbReference type="EMBL" id="KUN62058.1"/>
    </source>
</evidence>
<dbReference type="Gene3D" id="1.20.140.10">
    <property type="entry name" value="Butyryl-CoA Dehydrogenase, subunit A, domain 3"/>
    <property type="match status" value="1"/>
</dbReference>
<dbReference type="InterPro" id="IPR046373">
    <property type="entry name" value="Acyl-CoA_Oxase/DH_mid-dom_sf"/>
</dbReference>
<dbReference type="InterPro" id="IPR006091">
    <property type="entry name" value="Acyl-CoA_Oxase/DH_mid-dom"/>
</dbReference>
<protein>
    <submittedName>
        <fullName evidence="8">Acyl-CoA dehydrogenase</fullName>
    </submittedName>
</protein>
<evidence type="ECO:0000256" key="4">
    <source>
        <dbReference type="ARBA" id="ARBA00022827"/>
    </source>
</evidence>
<sequence>MIELDDRTRAIQRQARAWAQELKPLALELDQDPDAIHRHLDVAIVSYLTRMTVPPEFNPDPVVIDGRPFYGTGTLERVVFAEEVAVGDAGMLLAAPGPVMSGVLVDAMGDEQQKKWFYSRIMEKPTWTFFALTEPDRGSDAGAMNTTLTPDGEDHFVLRGAKRYIGNAARADLGIVFARTRPGPLGVTAVLTETSAAGFTAEPLETIGLRGLRITAVTLDDVRVPAGQVLGRHLRATQRGMWSAVQGLNRLRPGVAAFGLGIARAAYEYVLDNRRTLNTAERHRLDRLGLRLTELRQLIWRSAIAVDDNDPAAGSLASAAKARASRLAEEATLEALGCFGPGARLDHPLLDKLARDARGVEFMEGTGNIQKLNLFTGLVQGHLRRD</sequence>
<dbReference type="Gene3D" id="2.40.110.10">
    <property type="entry name" value="Butyryl-CoA Dehydrogenase, subunit A, domain 2"/>
    <property type="match status" value="1"/>
</dbReference>
<dbReference type="Gene3D" id="1.10.540.10">
    <property type="entry name" value="Acyl-CoA dehydrogenase/oxidase, N-terminal domain"/>
    <property type="match status" value="1"/>
</dbReference>
<dbReference type="AlphaFoldDB" id="A0A101RUM7"/>
<keyword evidence="5" id="KW-0560">Oxidoreductase</keyword>
<organism evidence="8 9">
    <name type="scientific">Streptomyces canus</name>
    <dbReference type="NCBI Taxonomy" id="58343"/>
    <lineage>
        <taxon>Bacteria</taxon>
        <taxon>Bacillati</taxon>
        <taxon>Actinomycetota</taxon>
        <taxon>Actinomycetes</taxon>
        <taxon>Kitasatosporales</taxon>
        <taxon>Streptomycetaceae</taxon>
        <taxon>Streptomyces</taxon>
        <taxon>Streptomyces aurantiacus group</taxon>
    </lineage>
</organism>
<dbReference type="InterPro" id="IPR036250">
    <property type="entry name" value="AcylCo_DH-like_C"/>
</dbReference>
<feature type="domain" description="Acyl-CoA oxidase/dehydrogenase middle" evidence="7">
    <location>
        <begin position="130"/>
        <end position="222"/>
    </location>
</feature>
<evidence type="ECO:0000259" key="6">
    <source>
        <dbReference type="Pfam" id="PF00441"/>
    </source>
</evidence>
<dbReference type="SUPFAM" id="SSF47203">
    <property type="entry name" value="Acyl-CoA dehydrogenase C-terminal domain-like"/>
    <property type="match status" value="1"/>
</dbReference>
<proteinExistence type="inferred from homology"/>
<dbReference type="EMBL" id="LMWU01000039">
    <property type="protein sequence ID" value="KUN62058.1"/>
    <property type="molecule type" value="Genomic_DNA"/>
</dbReference>
<accession>A0A101RUM7</accession>
<dbReference type="PANTHER" id="PTHR43884">
    <property type="entry name" value="ACYL-COA DEHYDROGENASE"/>
    <property type="match status" value="1"/>
</dbReference>
<dbReference type="InterPro" id="IPR037069">
    <property type="entry name" value="AcylCoA_DH/ox_N_sf"/>
</dbReference>
<dbReference type="InterPro" id="IPR009100">
    <property type="entry name" value="AcylCoA_DH/oxidase_NM_dom_sf"/>
</dbReference>
<keyword evidence="3 5" id="KW-0285">Flavoprotein</keyword>
<name>A0A101RUM7_9ACTN</name>
<keyword evidence="4 5" id="KW-0274">FAD</keyword>
<evidence type="ECO:0000313" key="9">
    <source>
        <dbReference type="Proteomes" id="UP000053669"/>
    </source>
</evidence>